<dbReference type="InterPro" id="IPR011040">
    <property type="entry name" value="Sialidase"/>
</dbReference>
<dbReference type="SUPFAM" id="SSF50939">
    <property type="entry name" value="Sialidases"/>
    <property type="match status" value="1"/>
</dbReference>
<dbReference type="AlphaFoldDB" id="A0A517P646"/>
<dbReference type="Pfam" id="PF13088">
    <property type="entry name" value="BNR_2"/>
    <property type="match status" value="1"/>
</dbReference>
<keyword evidence="3" id="KW-0326">Glycosidase</keyword>
<name>A0A517P646_9PLAN</name>
<feature type="signal peptide" evidence="1">
    <location>
        <begin position="1"/>
        <end position="27"/>
    </location>
</feature>
<keyword evidence="3" id="KW-0378">Hydrolase</keyword>
<reference evidence="3 4" key="1">
    <citation type="submission" date="2019-02" db="EMBL/GenBank/DDBJ databases">
        <title>Deep-cultivation of Planctomycetes and their phenomic and genomic characterization uncovers novel biology.</title>
        <authorList>
            <person name="Wiegand S."/>
            <person name="Jogler M."/>
            <person name="Boedeker C."/>
            <person name="Pinto D."/>
            <person name="Vollmers J."/>
            <person name="Rivas-Marin E."/>
            <person name="Kohn T."/>
            <person name="Peeters S.H."/>
            <person name="Heuer A."/>
            <person name="Rast P."/>
            <person name="Oberbeckmann S."/>
            <person name="Bunk B."/>
            <person name="Jeske O."/>
            <person name="Meyerdierks A."/>
            <person name="Storesund J.E."/>
            <person name="Kallscheuer N."/>
            <person name="Luecker S."/>
            <person name="Lage O.M."/>
            <person name="Pohl T."/>
            <person name="Merkel B.J."/>
            <person name="Hornburger P."/>
            <person name="Mueller R.-W."/>
            <person name="Bruemmer F."/>
            <person name="Labrenz M."/>
            <person name="Spormann A.M."/>
            <person name="Op den Camp H."/>
            <person name="Overmann J."/>
            <person name="Amann R."/>
            <person name="Jetten M.S.M."/>
            <person name="Mascher T."/>
            <person name="Medema M.H."/>
            <person name="Devos D.P."/>
            <person name="Kaster A.-K."/>
            <person name="Ovreas L."/>
            <person name="Rohde M."/>
            <person name="Galperin M.Y."/>
            <person name="Jogler C."/>
        </authorList>
    </citation>
    <scope>NUCLEOTIDE SEQUENCE [LARGE SCALE GENOMIC DNA]</scope>
    <source>
        <strain evidence="3 4">CA12</strain>
    </source>
</reference>
<protein>
    <submittedName>
        <fullName evidence="3">Sialidase B</fullName>
        <ecNumber evidence="3">3.2.1.18</ecNumber>
    </submittedName>
</protein>
<dbReference type="EC" id="3.2.1.18" evidence="3"/>
<feature type="chain" id="PRO_5021864863" evidence="1">
    <location>
        <begin position="28"/>
        <end position="376"/>
    </location>
</feature>
<dbReference type="Proteomes" id="UP000318741">
    <property type="component" value="Chromosome"/>
</dbReference>
<evidence type="ECO:0000256" key="1">
    <source>
        <dbReference type="SAM" id="SignalP"/>
    </source>
</evidence>
<keyword evidence="1" id="KW-0732">Signal</keyword>
<dbReference type="PANTHER" id="PTHR43752">
    <property type="entry name" value="BNR/ASP-BOX REPEAT FAMILY PROTEIN"/>
    <property type="match status" value="1"/>
</dbReference>
<evidence type="ECO:0000313" key="4">
    <source>
        <dbReference type="Proteomes" id="UP000318741"/>
    </source>
</evidence>
<evidence type="ECO:0000259" key="2">
    <source>
        <dbReference type="Pfam" id="PF13088"/>
    </source>
</evidence>
<proteinExistence type="predicted"/>
<organism evidence="3 4">
    <name type="scientific">Alienimonas californiensis</name>
    <dbReference type="NCBI Taxonomy" id="2527989"/>
    <lineage>
        <taxon>Bacteria</taxon>
        <taxon>Pseudomonadati</taxon>
        <taxon>Planctomycetota</taxon>
        <taxon>Planctomycetia</taxon>
        <taxon>Planctomycetales</taxon>
        <taxon>Planctomycetaceae</taxon>
        <taxon>Alienimonas</taxon>
    </lineage>
</organism>
<dbReference type="Gene3D" id="2.120.10.10">
    <property type="match status" value="1"/>
</dbReference>
<accession>A0A517P646</accession>
<feature type="domain" description="Sialidase" evidence="2">
    <location>
        <begin position="66"/>
        <end position="357"/>
    </location>
</feature>
<dbReference type="OrthoDB" id="41724at2"/>
<gene>
    <name evidence="3" type="primary">nanB</name>
    <name evidence="3" type="ORF">CA12_09380</name>
</gene>
<dbReference type="KEGG" id="acaf:CA12_09380"/>
<sequence precursor="true">MPLSSRSLLLPAAALALAVLPATPAAADDPADAAQPGLLRSGFVFEPDSAPFASCHASTLAEAADGTLVVAWFGGTREGNDDVGIWLSRREPTDRGEAAWTAPVEVANGVQYRRPDGSVLRYPTWNPVLFQPADGPLLLFYKAGPSPREWWGMLTTSEDGGRTWATPRRLPEGILGPVKNKPIRLADGSILCPVSTETSGEQGGPDAWAVHFERTVDHGVTWERIGPVNEGVEIQAIQPSLLNLGGERLRAIGRTRQGKLFEIDSEDGGRTWGPMTLGELPNPNSGTDAVTLRDGSHAVVYNHSGLTEGRWGGPRTPLNVAVSDDGRRWRTVLTLEDAPGEYSYPAVIQTADGRLHVTYTWQRKSIVHAVLDPAAF</sequence>
<dbReference type="PANTHER" id="PTHR43752:SF2">
    <property type="entry name" value="BNR_ASP-BOX REPEAT FAMILY PROTEIN"/>
    <property type="match status" value="1"/>
</dbReference>
<dbReference type="RefSeq" id="WP_145357711.1">
    <property type="nucleotide sequence ID" value="NZ_CP036265.1"/>
</dbReference>
<dbReference type="GO" id="GO:0004308">
    <property type="term" value="F:exo-alpha-sialidase activity"/>
    <property type="evidence" value="ECO:0007669"/>
    <property type="project" value="UniProtKB-EC"/>
</dbReference>
<dbReference type="EMBL" id="CP036265">
    <property type="protein sequence ID" value="QDT14858.1"/>
    <property type="molecule type" value="Genomic_DNA"/>
</dbReference>
<keyword evidence="4" id="KW-1185">Reference proteome</keyword>
<dbReference type="InterPro" id="IPR036278">
    <property type="entry name" value="Sialidase_sf"/>
</dbReference>
<dbReference type="CDD" id="cd15482">
    <property type="entry name" value="Sialidase_non-viral"/>
    <property type="match status" value="1"/>
</dbReference>
<evidence type="ECO:0000313" key="3">
    <source>
        <dbReference type="EMBL" id="QDT14858.1"/>
    </source>
</evidence>